<dbReference type="GO" id="GO:0016779">
    <property type="term" value="F:nucleotidyltransferase activity"/>
    <property type="evidence" value="ECO:0007669"/>
    <property type="project" value="InterPro"/>
</dbReference>
<organism evidence="2">
    <name type="scientific">mine drainage metagenome</name>
    <dbReference type="NCBI Taxonomy" id="410659"/>
    <lineage>
        <taxon>unclassified sequences</taxon>
        <taxon>metagenomes</taxon>
        <taxon>ecological metagenomes</taxon>
    </lineage>
</organism>
<dbReference type="SUPFAM" id="SSF81301">
    <property type="entry name" value="Nucleotidyltransferase"/>
    <property type="match status" value="1"/>
</dbReference>
<proteinExistence type="predicted"/>
<evidence type="ECO:0000259" key="1">
    <source>
        <dbReference type="Pfam" id="PF01909"/>
    </source>
</evidence>
<evidence type="ECO:0000313" key="2">
    <source>
        <dbReference type="EMBL" id="OIR07581.1"/>
    </source>
</evidence>
<dbReference type="Gene3D" id="3.30.460.10">
    <property type="entry name" value="Beta Polymerase, domain 2"/>
    <property type="match status" value="1"/>
</dbReference>
<reference evidence="2" key="1">
    <citation type="submission" date="2016-10" db="EMBL/GenBank/DDBJ databases">
        <title>Sequence of Gallionella enrichment culture.</title>
        <authorList>
            <person name="Poehlein A."/>
            <person name="Muehling M."/>
            <person name="Daniel R."/>
        </authorList>
    </citation>
    <scope>NUCLEOTIDE SEQUENCE</scope>
</reference>
<dbReference type="AlphaFoldDB" id="A0A1J5SU75"/>
<comment type="caution">
    <text evidence="2">The sequence shown here is derived from an EMBL/GenBank/DDBJ whole genome shotgun (WGS) entry which is preliminary data.</text>
</comment>
<gene>
    <name evidence="2" type="ORF">GALL_102430</name>
</gene>
<dbReference type="CDD" id="cd05403">
    <property type="entry name" value="NT_KNTase_like"/>
    <property type="match status" value="1"/>
</dbReference>
<sequence>MLHPQNIEQLEGYFRKEKIFDMLGINRIGVFGSFARAEAFNDIDLLIEDDVPAEILIRFQNKLSKDIHTPIDIVISKFAEPVILLRAKKDVKYARRQ</sequence>
<accession>A0A1J5SU75</accession>
<feature type="domain" description="Polymerase nucleotidyl transferase" evidence="1">
    <location>
        <begin position="23"/>
        <end position="87"/>
    </location>
</feature>
<name>A0A1J5SU75_9ZZZZ</name>
<dbReference type="Pfam" id="PF01909">
    <property type="entry name" value="NTP_transf_2"/>
    <property type="match status" value="1"/>
</dbReference>
<dbReference type="InterPro" id="IPR002934">
    <property type="entry name" value="Polymerase_NTP_transf_dom"/>
</dbReference>
<protein>
    <recommendedName>
        <fullName evidence="1">Polymerase nucleotidyl transferase domain-containing protein</fullName>
    </recommendedName>
</protein>
<dbReference type="InterPro" id="IPR043519">
    <property type="entry name" value="NT_sf"/>
</dbReference>
<dbReference type="EMBL" id="MLJW01000036">
    <property type="protein sequence ID" value="OIR07581.1"/>
    <property type="molecule type" value="Genomic_DNA"/>
</dbReference>